<protein>
    <recommendedName>
        <fullName evidence="3">Dehydrogenase</fullName>
    </recommendedName>
</protein>
<dbReference type="AlphaFoldDB" id="A0A918HGH3"/>
<dbReference type="Proteomes" id="UP000646776">
    <property type="component" value="Unassembled WGS sequence"/>
</dbReference>
<evidence type="ECO:0000313" key="1">
    <source>
        <dbReference type="EMBL" id="GGT63065.1"/>
    </source>
</evidence>
<keyword evidence="2" id="KW-1185">Reference proteome</keyword>
<proteinExistence type="predicted"/>
<accession>A0A918HGH3</accession>
<evidence type="ECO:0000313" key="2">
    <source>
        <dbReference type="Proteomes" id="UP000646776"/>
    </source>
</evidence>
<sequence length="69" mass="8179">MRRMTDEAPTCPECSRPMKSGGLVLTRREDDGRRTCRSLWRCADRHVWWSWADRPDEPLEVCPFPGLFR</sequence>
<dbReference type="EMBL" id="BMSA01000013">
    <property type="protein sequence ID" value="GGT63065.1"/>
    <property type="molecule type" value="Genomic_DNA"/>
</dbReference>
<gene>
    <name evidence="1" type="ORF">GCM10010226_46170</name>
</gene>
<comment type="caution">
    <text evidence="1">The sequence shown here is derived from an EMBL/GenBank/DDBJ whole genome shotgun (WGS) entry which is preliminary data.</text>
</comment>
<reference evidence="1" key="2">
    <citation type="submission" date="2020-09" db="EMBL/GenBank/DDBJ databases">
        <authorList>
            <person name="Sun Q."/>
            <person name="Ohkuma M."/>
        </authorList>
    </citation>
    <scope>NUCLEOTIDE SEQUENCE</scope>
    <source>
        <strain evidence="1">JCM 4125</strain>
    </source>
</reference>
<reference evidence="1" key="1">
    <citation type="journal article" date="2014" name="Int. J. Syst. Evol. Microbiol.">
        <title>Complete genome sequence of Corynebacterium casei LMG S-19264T (=DSM 44701T), isolated from a smear-ripened cheese.</title>
        <authorList>
            <consortium name="US DOE Joint Genome Institute (JGI-PGF)"/>
            <person name="Walter F."/>
            <person name="Albersmeier A."/>
            <person name="Kalinowski J."/>
            <person name="Ruckert C."/>
        </authorList>
    </citation>
    <scope>NUCLEOTIDE SEQUENCE</scope>
    <source>
        <strain evidence="1">JCM 4125</strain>
    </source>
</reference>
<evidence type="ECO:0008006" key="3">
    <source>
        <dbReference type="Google" id="ProtNLM"/>
    </source>
</evidence>
<name>A0A918HGH3_9ACTN</name>
<organism evidence="1 2">
    <name type="scientific">Streptomyces phaeofaciens</name>
    <dbReference type="NCBI Taxonomy" id="68254"/>
    <lineage>
        <taxon>Bacteria</taxon>
        <taxon>Bacillati</taxon>
        <taxon>Actinomycetota</taxon>
        <taxon>Actinomycetes</taxon>
        <taxon>Kitasatosporales</taxon>
        <taxon>Streptomycetaceae</taxon>
        <taxon>Streptomyces</taxon>
    </lineage>
</organism>